<keyword evidence="2" id="KW-1185">Reference proteome</keyword>
<proteinExistence type="predicted"/>
<accession>A0A8X6SDB4</accession>
<gene>
    <name evidence="1" type="ORF">TNCV_4470671</name>
</gene>
<dbReference type="Proteomes" id="UP000887159">
    <property type="component" value="Unassembled WGS sequence"/>
</dbReference>
<dbReference type="EMBL" id="BMAU01021304">
    <property type="protein sequence ID" value="GFY11081.1"/>
    <property type="molecule type" value="Genomic_DNA"/>
</dbReference>
<evidence type="ECO:0000313" key="2">
    <source>
        <dbReference type="Proteomes" id="UP000887159"/>
    </source>
</evidence>
<name>A0A8X6SDB4_TRICX</name>
<evidence type="ECO:0000313" key="1">
    <source>
        <dbReference type="EMBL" id="GFY11081.1"/>
    </source>
</evidence>
<protein>
    <submittedName>
        <fullName evidence="1">Uncharacterized protein</fullName>
    </submittedName>
</protein>
<dbReference type="AlphaFoldDB" id="A0A8X6SDB4"/>
<reference evidence="1" key="1">
    <citation type="submission" date="2020-08" db="EMBL/GenBank/DDBJ databases">
        <title>Multicomponent nature underlies the extraordinary mechanical properties of spider dragline silk.</title>
        <authorList>
            <person name="Kono N."/>
            <person name="Nakamura H."/>
            <person name="Mori M."/>
            <person name="Yoshida Y."/>
            <person name="Ohtoshi R."/>
            <person name="Malay A.D."/>
            <person name="Moran D.A.P."/>
            <person name="Tomita M."/>
            <person name="Numata K."/>
            <person name="Arakawa K."/>
        </authorList>
    </citation>
    <scope>NUCLEOTIDE SEQUENCE</scope>
</reference>
<comment type="caution">
    <text evidence="1">The sequence shown here is derived from an EMBL/GenBank/DDBJ whole genome shotgun (WGS) entry which is preliminary data.</text>
</comment>
<sequence length="136" mass="15961">MWFAHFRHGQRVRNMNRYMNAELADIYFVYGYRRVAVQLYGERYPSRWQPNHLTFARVHQKLAEPESFKATTHTHTSILKWTWWHIYPTLLLRSVKPPVFSNVSTSANPCRVGVAHAYMPIAAIPNASCDALMSYF</sequence>
<organism evidence="1 2">
    <name type="scientific">Trichonephila clavipes</name>
    <name type="common">Golden silk orbweaver</name>
    <name type="synonym">Nephila clavipes</name>
    <dbReference type="NCBI Taxonomy" id="2585209"/>
    <lineage>
        <taxon>Eukaryota</taxon>
        <taxon>Metazoa</taxon>
        <taxon>Ecdysozoa</taxon>
        <taxon>Arthropoda</taxon>
        <taxon>Chelicerata</taxon>
        <taxon>Arachnida</taxon>
        <taxon>Araneae</taxon>
        <taxon>Araneomorphae</taxon>
        <taxon>Entelegynae</taxon>
        <taxon>Araneoidea</taxon>
        <taxon>Nephilidae</taxon>
        <taxon>Trichonephila</taxon>
    </lineage>
</organism>